<proteinExistence type="predicted"/>
<accession>A0A0F9PHR6</accession>
<sequence>MKIKTLMNEDLNKQLQEEFKNLIFNYVSVKNFKGRHKTNIACALLKFGKIIGWNINFNKIDIENYFASGENKELAEATRKAYRSYIHQFANSHGIETPQQSRKKTKTSRHPKDNLMNKFNKNYKKTLILLNLHELTKDMKECFIFFNNIRNQIPKGTKYRPIEKLLPIIMYIFLKMKGFNINLNNYIKQLDINKESFKTGLKAMIKQSSKYQIRDRKKLVAKKLYLLITKLGLDDAFLKRAINILTCFWENLKTTTEDVLLCTIYTLTKIDLEIKSPSVSQICTTTGIRQSAVIYQIKNNIFKRNGIPGFKCIKNSIGLIKKIIQAKCDKLPVINSLEKPIHNNNNTNYKVYLDSTSFTSFIEREKLYLDYEQLIDYIKGHFGNEVKVNLHTNAYGIEMPVDILNIQKKLFNALKQLGYTIFTDNIVNNPDNITVANSTTSLMNNIIRDISKYDG</sequence>
<gene>
    <name evidence="1" type="ORF">LCGC14_0824660</name>
</gene>
<protein>
    <submittedName>
        <fullName evidence="1">Uncharacterized protein</fullName>
    </submittedName>
</protein>
<comment type="caution">
    <text evidence="1">The sequence shown here is derived from an EMBL/GenBank/DDBJ whole genome shotgun (WGS) entry which is preliminary data.</text>
</comment>
<dbReference type="AlphaFoldDB" id="A0A0F9PHR6"/>
<dbReference type="EMBL" id="LAZR01002335">
    <property type="protein sequence ID" value="KKN31365.1"/>
    <property type="molecule type" value="Genomic_DNA"/>
</dbReference>
<evidence type="ECO:0000313" key="1">
    <source>
        <dbReference type="EMBL" id="KKN31365.1"/>
    </source>
</evidence>
<name>A0A0F9PHR6_9ZZZZ</name>
<reference evidence="1" key="1">
    <citation type="journal article" date="2015" name="Nature">
        <title>Complex archaea that bridge the gap between prokaryotes and eukaryotes.</title>
        <authorList>
            <person name="Spang A."/>
            <person name="Saw J.H."/>
            <person name="Jorgensen S.L."/>
            <person name="Zaremba-Niedzwiedzka K."/>
            <person name="Martijn J."/>
            <person name="Lind A.E."/>
            <person name="van Eijk R."/>
            <person name="Schleper C."/>
            <person name="Guy L."/>
            <person name="Ettema T.J."/>
        </authorList>
    </citation>
    <scope>NUCLEOTIDE SEQUENCE</scope>
</reference>
<organism evidence="1">
    <name type="scientific">marine sediment metagenome</name>
    <dbReference type="NCBI Taxonomy" id="412755"/>
    <lineage>
        <taxon>unclassified sequences</taxon>
        <taxon>metagenomes</taxon>
        <taxon>ecological metagenomes</taxon>
    </lineage>
</organism>